<dbReference type="EMBL" id="KN275957">
    <property type="protein sequence ID" value="EEH43911.1"/>
    <property type="molecule type" value="Genomic_DNA"/>
</dbReference>
<gene>
    <name evidence="7" type="ORF">PADG_00200</name>
</gene>
<dbReference type="VEuPathDB" id="FungiDB:PADG_00200"/>
<evidence type="ECO:0000256" key="1">
    <source>
        <dbReference type="ARBA" id="ARBA00008056"/>
    </source>
</evidence>
<dbReference type="InterPro" id="IPR027443">
    <property type="entry name" value="IPNS-like_sf"/>
</dbReference>
<dbReference type="PANTHER" id="PTHR10209:SF812">
    <property type="entry name" value="2OG-FE(II) OXYGENASE FAMILY, PUTATIVE (AFU_ORTHOLOGUE AFUA_3G14880)-RELATED"/>
    <property type="match status" value="1"/>
</dbReference>
<dbReference type="GO" id="GO:0044283">
    <property type="term" value="P:small molecule biosynthetic process"/>
    <property type="evidence" value="ECO:0007669"/>
    <property type="project" value="UniProtKB-ARBA"/>
</dbReference>
<evidence type="ECO:0000256" key="4">
    <source>
        <dbReference type="ARBA" id="ARBA00023004"/>
    </source>
</evidence>
<evidence type="ECO:0000259" key="6">
    <source>
        <dbReference type="PROSITE" id="PS51471"/>
    </source>
</evidence>
<proteinExistence type="inferred from homology"/>
<keyword evidence="8" id="KW-1185">Reference proteome</keyword>
<dbReference type="OMA" id="ENSPHFL"/>
<evidence type="ECO:0000313" key="8">
    <source>
        <dbReference type="Proteomes" id="UP000001628"/>
    </source>
</evidence>
<feature type="domain" description="Fe2OG dioxygenase" evidence="6">
    <location>
        <begin position="175"/>
        <end position="286"/>
    </location>
</feature>
<sequence>MSPAYAFSEIPTIDLSLTESPATKPELLEQLHHALVSVGFLYVSNHGVPNETIANLVDVLPHFFSLPDWAKEEIALHNSPHFLGYSSVGAETTGGKADRREQVEFATELNTTYAPGRHLYEKLRGPNQWPSQLPDLKPIVQSYITELTSLGERFLRLVAEALSLPPSTFIPFLSDQHRLKLVHYPGTTPSNPADNLEGTQGVGPHKDSSGRWTFLLQASPPSVKGLQVLNKAGNWIDVPCVPGTFVVNIGQAFEVVTNDVCKATMHRVLMDPGSGERFSVPFSQGVRRCLTKEAVGTLRDEFQRTVAIGGESEEGMRIDSPFLGGKYDTWGESQLRTKVRSHRDVGKKFYAKVYEAYVNDD</sequence>
<dbReference type="GO" id="GO:0046872">
    <property type="term" value="F:metal ion binding"/>
    <property type="evidence" value="ECO:0007669"/>
    <property type="project" value="UniProtKB-KW"/>
</dbReference>
<keyword evidence="4 5" id="KW-0408">Iron</keyword>
<dbReference type="KEGG" id="pbn:PADG_00200"/>
<evidence type="ECO:0000256" key="3">
    <source>
        <dbReference type="ARBA" id="ARBA00023002"/>
    </source>
</evidence>
<dbReference type="PROSITE" id="PS51471">
    <property type="entry name" value="FE2OG_OXY"/>
    <property type="match status" value="1"/>
</dbReference>
<dbReference type="Gene3D" id="2.60.120.330">
    <property type="entry name" value="B-lactam Antibiotic, Isopenicillin N Synthase, Chain"/>
    <property type="match status" value="1"/>
</dbReference>
<dbReference type="AlphaFoldDB" id="C1G010"/>
<comment type="similarity">
    <text evidence="1 5">Belongs to the iron/ascorbate-dependent oxidoreductase family.</text>
</comment>
<dbReference type="InterPro" id="IPR026992">
    <property type="entry name" value="DIOX_N"/>
</dbReference>
<dbReference type="eggNOG" id="KOG0143">
    <property type="taxonomic scope" value="Eukaryota"/>
</dbReference>
<reference evidence="7 8" key="1">
    <citation type="journal article" date="2011" name="PLoS Genet.">
        <title>Comparative genomic analysis of human fungal pathogens causing paracoccidioidomycosis.</title>
        <authorList>
            <person name="Desjardins C.A."/>
            <person name="Champion M.D."/>
            <person name="Holder J.W."/>
            <person name="Muszewska A."/>
            <person name="Goldberg J."/>
            <person name="Bailao A.M."/>
            <person name="Brigido M.M."/>
            <person name="Ferreira M.E."/>
            <person name="Garcia A.M."/>
            <person name="Grynberg M."/>
            <person name="Gujja S."/>
            <person name="Heiman D.I."/>
            <person name="Henn M.R."/>
            <person name="Kodira C.D."/>
            <person name="Leon-Narvaez H."/>
            <person name="Longo L.V."/>
            <person name="Ma L.J."/>
            <person name="Malavazi I."/>
            <person name="Matsuo A.L."/>
            <person name="Morais F.V."/>
            <person name="Pereira M."/>
            <person name="Rodriguez-Brito S."/>
            <person name="Sakthikumar S."/>
            <person name="Salem-Izacc S.M."/>
            <person name="Sykes S.M."/>
            <person name="Teixeira M.M."/>
            <person name="Vallejo M.C."/>
            <person name="Walter M.E."/>
            <person name="Yandava C."/>
            <person name="Young S."/>
            <person name="Zeng Q."/>
            <person name="Zucker J."/>
            <person name="Felipe M.S."/>
            <person name="Goldman G.H."/>
            <person name="Haas B.J."/>
            <person name="McEwen J.G."/>
            <person name="Nino-Vega G."/>
            <person name="Puccia R."/>
            <person name="San-Blas G."/>
            <person name="Soares C.M."/>
            <person name="Birren B.W."/>
            <person name="Cuomo C.A."/>
        </authorList>
    </citation>
    <scope>NUCLEOTIDE SEQUENCE [LARGE SCALE GENOMIC DNA]</scope>
    <source>
        <strain evidence="7 8">Pb18</strain>
    </source>
</reference>
<keyword evidence="2 5" id="KW-0479">Metal-binding</keyword>
<organism evidence="7 8">
    <name type="scientific">Paracoccidioides brasiliensis (strain Pb18)</name>
    <dbReference type="NCBI Taxonomy" id="502780"/>
    <lineage>
        <taxon>Eukaryota</taxon>
        <taxon>Fungi</taxon>
        <taxon>Dikarya</taxon>
        <taxon>Ascomycota</taxon>
        <taxon>Pezizomycotina</taxon>
        <taxon>Eurotiomycetes</taxon>
        <taxon>Eurotiomycetidae</taxon>
        <taxon>Onygenales</taxon>
        <taxon>Ajellomycetaceae</taxon>
        <taxon>Paracoccidioides</taxon>
    </lineage>
</organism>
<dbReference type="Proteomes" id="UP000001628">
    <property type="component" value="Unassembled WGS sequence"/>
</dbReference>
<accession>C1G010</accession>
<dbReference type="InterPro" id="IPR044861">
    <property type="entry name" value="IPNS-like_FE2OG_OXY"/>
</dbReference>
<keyword evidence="3 5" id="KW-0560">Oxidoreductase</keyword>
<dbReference type="GO" id="GO:0016491">
    <property type="term" value="F:oxidoreductase activity"/>
    <property type="evidence" value="ECO:0007669"/>
    <property type="project" value="UniProtKB-KW"/>
</dbReference>
<dbReference type="RefSeq" id="XP_010756246.1">
    <property type="nucleotide sequence ID" value="XM_010757944.1"/>
</dbReference>
<dbReference type="PANTHER" id="PTHR10209">
    <property type="entry name" value="OXIDOREDUCTASE, 2OG-FE II OXYGENASE FAMILY PROTEIN"/>
    <property type="match status" value="1"/>
</dbReference>
<dbReference type="SUPFAM" id="SSF51197">
    <property type="entry name" value="Clavaminate synthase-like"/>
    <property type="match status" value="1"/>
</dbReference>
<dbReference type="Pfam" id="PF03171">
    <property type="entry name" value="2OG-FeII_Oxy"/>
    <property type="match status" value="1"/>
</dbReference>
<dbReference type="OrthoDB" id="627829at2759"/>
<evidence type="ECO:0000256" key="5">
    <source>
        <dbReference type="RuleBase" id="RU003682"/>
    </source>
</evidence>
<evidence type="ECO:0000313" key="7">
    <source>
        <dbReference type="EMBL" id="EEH43911.1"/>
    </source>
</evidence>
<dbReference type="InParanoid" id="C1G010"/>
<protein>
    <recommendedName>
        <fullName evidence="6">Fe2OG dioxygenase domain-containing protein</fullName>
    </recommendedName>
</protein>
<dbReference type="InterPro" id="IPR005123">
    <property type="entry name" value="Oxoglu/Fe-dep_dioxygenase_dom"/>
</dbReference>
<dbReference type="Pfam" id="PF14226">
    <property type="entry name" value="DIOX_N"/>
    <property type="match status" value="1"/>
</dbReference>
<evidence type="ECO:0000256" key="2">
    <source>
        <dbReference type="ARBA" id="ARBA00022723"/>
    </source>
</evidence>
<dbReference type="GeneID" id="22580078"/>
<dbReference type="HOGENOM" id="CLU_010119_1_1_1"/>
<name>C1G010_PARBD</name>